<reference evidence="1 2" key="1">
    <citation type="journal article" date="2020" name="Microorganisms">
        <title>Osmotic Adaptation and Compatible Solute Biosynthesis of Phototrophic Bacteria as Revealed from Genome Analyses.</title>
        <authorList>
            <person name="Imhoff J.F."/>
            <person name="Rahn T."/>
            <person name="Kunzel S."/>
            <person name="Keller A."/>
            <person name="Neulinger S.C."/>
        </authorList>
    </citation>
    <scope>NUCLEOTIDE SEQUENCE [LARGE SCALE GENOMIC DNA]</scope>
    <source>
        <strain evidence="1 2">DSM 6210</strain>
    </source>
</reference>
<protein>
    <recommendedName>
        <fullName evidence="3">Nucleotidyltransferase family protein</fullName>
    </recommendedName>
</protein>
<dbReference type="InterPro" id="IPR039498">
    <property type="entry name" value="NTP_transf_5"/>
</dbReference>
<name>A0ABS1CNL4_9GAMM</name>
<sequence length="376" mass="42557">MPLLERGVRRPGEYSLGPGAAAGAMSILLTVLRDPDALPRLTRQDWNLLLRESRSQQLCARLSWIIETRGQVSACPEAAWIDLAAQRFFAEHKQAQVRLELRKLRKALAPKGVPILLLKGAAYAHAGLRVARGRDFADLDIMVPTDQLEAAETALEAGGWLMETKDRYDQRYYRRWMHELPPMHHRTRSFEVDIHHALLPLTGRLRPNPALLWAASRVLPDSPCRVLCDEDMLLHSAAQVFQDGEIAGELGALLDLHQLMEELGQREGFWQRLVPRAEALQLGRPLYYALRFCTKLLDTPVPAEVLRAAQAQAPGRVSKGLMDRLVPRVLEPRYPTRRPAHVAAWFLYMRSHWLRMPPGLLALHLLRKALRTGKAG</sequence>
<gene>
    <name evidence="1" type="ORF">CKO31_22775</name>
</gene>
<comment type="caution">
    <text evidence="1">The sequence shown here is derived from an EMBL/GenBank/DDBJ whole genome shotgun (WGS) entry which is preliminary data.</text>
</comment>
<dbReference type="EMBL" id="NRRV01000091">
    <property type="protein sequence ID" value="MBK1633517.1"/>
    <property type="molecule type" value="Genomic_DNA"/>
</dbReference>
<dbReference type="Pfam" id="PF14907">
    <property type="entry name" value="NTP_transf_5"/>
    <property type="match status" value="1"/>
</dbReference>
<accession>A0ABS1CNL4</accession>
<keyword evidence="2" id="KW-1185">Reference proteome</keyword>
<organism evidence="1 2">
    <name type="scientific">Thiohalocapsa halophila</name>
    <dbReference type="NCBI Taxonomy" id="69359"/>
    <lineage>
        <taxon>Bacteria</taxon>
        <taxon>Pseudomonadati</taxon>
        <taxon>Pseudomonadota</taxon>
        <taxon>Gammaproteobacteria</taxon>
        <taxon>Chromatiales</taxon>
        <taxon>Chromatiaceae</taxon>
        <taxon>Thiohalocapsa</taxon>
    </lineage>
</organism>
<proteinExistence type="predicted"/>
<evidence type="ECO:0000313" key="2">
    <source>
        <dbReference type="Proteomes" id="UP000748752"/>
    </source>
</evidence>
<evidence type="ECO:0000313" key="1">
    <source>
        <dbReference type="EMBL" id="MBK1633517.1"/>
    </source>
</evidence>
<dbReference type="Proteomes" id="UP000748752">
    <property type="component" value="Unassembled WGS sequence"/>
</dbReference>
<evidence type="ECO:0008006" key="3">
    <source>
        <dbReference type="Google" id="ProtNLM"/>
    </source>
</evidence>